<proteinExistence type="predicted"/>
<name>A0ABU8H5V9_9SPHN</name>
<evidence type="ECO:0000259" key="4">
    <source>
        <dbReference type="PROSITE" id="PS50995"/>
    </source>
</evidence>
<organism evidence="5 6">
    <name type="scientific">Sphingomonas kyungheensis</name>
    <dbReference type="NCBI Taxonomy" id="1069987"/>
    <lineage>
        <taxon>Bacteria</taxon>
        <taxon>Pseudomonadati</taxon>
        <taxon>Pseudomonadota</taxon>
        <taxon>Alphaproteobacteria</taxon>
        <taxon>Sphingomonadales</taxon>
        <taxon>Sphingomonadaceae</taxon>
        <taxon>Sphingomonas</taxon>
    </lineage>
</organism>
<dbReference type="EMBL" id="JBBBDM010000008">
    <property type="protein sequence ID" value="MEI5688333.1"/>
    <property type="molecule type" value="Genomic_DNA"/>
</dbReference>
<dbReference type="PROSITE" id="PS50995">
    <property type="entry name" value="HTH_MARR_2"/>
    <property type="match status" value="1"/>
</dbReference>
<dbReference type="SUPFAM" id="SSF46785">
    <property type="entry name" value="Winged helix' DNA-binding domain"/>
    <property type="match status" value="1"/>
</dbReference>
<reference evidence="5 6" key="1">
    <citation type="journal article" date="2013" name="Int. J. Syst. Evol. Microbiol.">
        <title>Sphingomonas kyungheensis sp. nov., a bacterium with ginsenoside-converting activity isolated from soil of a ginseng field.</title>
        <authorList>
            <person name="Son H.M."/>
            <person name="Yang J.E."/>
            <person name="Park Y."/>
            <person name="Han C.K."/>
            <person name="Kim S.G."/>
            <person name="Kook M."/>
            <person name="Yi T.H."/>
        </authorList>
    </citation>
    <scope>NUCLEOTIDE SEQUENCE [LARGE SCALE GENOMIC DNA]</scope>
    <source>
        <strain evidence="5 6">LMG 26582</strain>
    </source>
</reference>
<dbReference type="Gene3D" id="1.10.10.10">
    <property type="entry name" value="Winged helix-like DNA-binding domain superfamily/Winged helix DNA-binding domain"/>
    <property type="match status" value="1"/>
</dbReference>
<keyword evidence="2" id="KW-0238">DNA-binding</keyword>
<evidence type="ECO:0000313" key="6">
    <source>
        <dbReference type="Proteomes" id="UP001367771"/>
    </source>
</evidence>
<sequence>METGTTDQATDAAAVRLNVLDTLVGYHLRRTSSLFAADFADALGDLGMRQVLFGILSTIRDNPGINQGAAGKVLGIQRPNMVSLVNDLVDRGLIERRVARDDRRAFELQLTQAGAAHIETALERIREHEDLLLRDLTADERQTLIALLTRIERAGG</sequence>
<keyword evidence="1" id="KW-0805">Transcription regulation</keyword>
<keyword evidence="6" id="KW-1185">Reference proteome</keyword>
<feature type="domain" description="HTH marR-type" evidence="4">
    <location>
        <begin position="21"/>
        <end position="153"/>
    </location>
</feature>
<dbReference type="Pfam" id="PF12802">
    <property type="entry name" value="MarR_2"/>
    <property type="match status" value="1"/>
</dbReference>
<dbReference type="PROSITE" id="PS01117">
    <property type="entry name" value="HTH_MARR_1"/>
    <property type="match status" value="1"/>
</dbReference>
<gene>
    <name evidence="5" type="ORF">V8201_14680</name>
</gene>
<evidence type="ECO:0000256" key="1">
    <source>
        <dbReference type="ARBA" id="ARBA00023015"/>
    </source>
</evidence>
<dbReference type="RefSeq" id="WP_051583734.1">
    <property type="nucleotide sequence ID" value="NZ_JBBBDM010000008.1"/>
</dbReference>
<dbReference type="InterPro" id="IPR039422">
    <property type="entry name" value="MarR/SlyA-like"/>
</dbReference>
<evidence type="ECO:0000313" key="5">
    <source>
        <dbReference type="EMBL" id="MEI5688333.1"/>
    </source>
</evidence>
<comment type="caution">
    <text evidence="5">The sequence shown here is derived from an EMBL/GenBank/DDBJ whole genome shotgun (WGS) entry which is preliminary data.</text>
</comment>
<dbReference type="InterPro" id="IPR036388">
    <property type="entry name" value="WH-like_DNA-bd_sf"/>
</dbReference>
<accession>A0ABU8H5V9</accession>
<dbReference type="InterPro" id="IPR000835">
    <property type="entry name" value="HTH_MarR-typ"/>
</dbReference>
<keyword evidence="3" id="KW-0804">Transcription</keyword>
<dbReference type="InterPro" id="IPR023187">
    <property type="entry name" value="Tscrpt_reg_MarR-type_CS"/>
</dbReference>
<evidence type="ECO:0000256" key="3">
    <source>
        <dbReference type="ARBA" id="ARBA00023163"/>
    </source>
</evidence>
<dbReference type="PANTHER" id="PTHR33164:SF43">
    <property type="entry name" value="HTH-TYPE TRANSCRIPTIONAL REPRESSOR YETL"/>
    <property type="match status" value="1"/>
</dbReference>
<dbReference type="SMART" id="SM00347">
    <property type="entry name" value="HTH_MARR"/>
    <property type="match status" value="1"/>
</dbReference>
<evidence type="ECO:0000256" key="2">
    <source>
        <dbReference type="ARBA" id="ARBA00023125"/>
    </source>
</evidence>
<dbReference type="Proteomes" id="UP001367771">
    <property type="component" value="Unassembled WGS sequence"/>
</dbReference>
<protein>
    <submittedName>
        <fullName evidence="5">MarR family transcriptional regulator</fullName>
    </submittedName>
</protein>
<dbReference type="InterPro" id="IPR036390">
    <property type="entry name" value="WH_DNA-bd_sf"/>
</dbReference>
<dbReference type="PANTHER" id="PTHR33164">
    <property type="entry name" value="TRANSCRIPTIONAL REGULATOR, MARR FAMILY"/>
    <property type="match status" value="1"/>
</dbReference>
<dbReference type="PRINTS" id="PR00598">
    <property type="entry name" value="HTHMARR"/>
</dbReference>